<gene>
    <name evidence="1" type="ORF">JOQ06_001453</name>
</gene>
<protein>
    <submittedName>
        <fullName evidence="1">Uncharacterized protein</fullName>
    </submittedName>
</protein>
<accession>A0AAD6FJZ3</accession>
<dbReference type="Proteomes" id="UP001219934">
    <property type="component" value="Unassembled WGS sequence"/>
</dbReference>
<sequence>MAFLSDKSIVYTLTLGAALTTKSAVPLPKGGAPLTCGATSTTNPYPAFPKLTSHYPICPPSPNPSSYRGPITGFVRCTV</sequence>
<evidence type="ECO:0000313" key="2">
    <source>
        <dbReference type="Proteomes" id="UP001219934"/>
    </source>
</evidence>
<evidence type="ECO:0000313" key="1">
    <source>
        <dbReference type="EMBL" id="KAJ4936867.1"/>
    </source>
</evidence>
<reference evidence="1" key="1">
    <citation type="submission" date="2022-11" db="EMBL/GenBank/DDBJ databases">
        <title>Chromosome-level genome of Pogonophryne albipinna.</title>
        <authorList>
            <person name="Jo E."/>
        </authorList>
    </citation>
    <scope>NUCLEOTIDE SEQUENCE</scope>
    <source>
        <strain evidence="1">SGF0006</strain>
        <tissue evidence="1">Muscle</tissue>
    </source>
</reference>
<keyword evidence="2" id="KW-1185">Reference proteome</keyword>
<dbReference type="EMBL" id="JAPTMU010000010">
    <property type="protein sequence ID" value="KAJ4936867.1"/>
    <property type="molecule type" value="Genomic_DNA"/>
</dbReference>
<organism evidence="1 2">
    <name type="scientific">Pogonophryne albipinna</name>
    <dbReference type="NCBI Taxonomy" id="1090488"/>
    <lineage>
        <taxon>Eukaryota</taxon>
        <taxon>Metazoa</taxon>
        <taxon>Chordata</taxon>
        <taxon>Craniata</taxon>
        <taxon>Vertebrata</taxon>
        <taxon>Euteleostomi</taxon>
        <taxon>Actinopterygii</taxon>
        <taxon>Neopterygii</taxon>
        <taxon>Teleostei</taxon>
        <taxon>Neoteleostei</taxon>
        <taxon>Acanthomorphata</taxon>
        <taxon>Eupercaria</taxon>
        <taxon>Perciformes</taxon>
        <taxon>Notothenioidei</taxon>
        <taxon>Pogonophryne</taxon>
    </lineage>
</organism>
<comment type="caution">
    <text evidence="1">The sequence shown here is derived from an EMBL/GenBank/DDBJ whole genome shotgun (WGS) entry which is preliminary data.</text>
</comment>
<proteinExistence type="predicted"/>
<dbReference type="AlphaFoldDB" id="A0AAD6FJZ3"/>
<name>A0AAD6FJZ3_9TELE</name>